<evidence type="ECO:0000313" key="2">
    <source>
        <dbReference type="EMBL" id="MBA4668815.1"/>
    </source>
</evidence>
<name>A0A7C9ALQ6_OPUST</name>
<feature type="region of interest" description="Disordered" evidence="1">
    <location>
        <begin position="79"/>
        <end position="99"/>
    </location>
</feature>
<sequence length="99" mass="11696">MVIEYSRWHWWQNHILKLIPCNCQKIISKRPIEKVPSYVASYPKPNYTTINPNYKLKKEDFGHNATLLQISRNYSTKTPALKPRKKTHLQISKSQVSTQ</sequence>
<accession>A0A7C9ALQ6</accession>
<reference evidence="2" key="2">
    <citation type="submission" date="2020-07" db="EMBL/GenBank/DDBJ databases">
        <authorList>
            <person name="Vera ALvarez R."/>
            <person name="Arias-Moreno D.M."/>
            <person name="Jimenez-Jacinto V."/>
            <person name="Jimenez-Bremont J.F."/>
            <person name="Swaminathan K."/>
            <person name="Moose S.P."/>
            <person name="Guerrero-Gonzalez M.L."/>
            <person name="Marino-Ramirez L."/>
            <person name="Landsman D."/>
            <person name="Rodriguez-Kessler M."/>
            <person name="Delgado-Sanchez P."/>
        </authorList>
    </citation>
    <scope>NUCLEOTIDE SEQUENCE</scope>
    <source>
        <tissue evidence="2">Cladode</tissue>
    </source>
</reference>
<dbReference type="AlphaFoldDB" id="A0A7C9ALQ6"/>
<protein>
    <submittedName>
        <fullName evidence="2">Uncharacterized protein</fullName>
    </submittedName>
</protein>
<proteinExistence type="predicted"/>
<dbReference type="EMBL" id="GISG01241469">
    <property type="protein sequence ID" value="MBA4668815.1"/>
    <property type="molecule type" value="Transcribed_RNA"/>
</dbReference>
<feature type="compositionally biased region" description="Polar residues" evidence="1">
    <location>
        <begin position="89"/>
        <end position="99"/>
    </location>
</feature>
<organism evidence="2">
    <name type="scientific">Opuntia streptacantha</name>
    <name type="common">Prickly pear cactus</name>
    <name type="synonym">Opuntia cardona</name>
    <dbReference type="NCBI Taxonomy" id="393608"/>
    <lineage>
        <taxon>Eukaryota</taxon>
        <taxon>Viridiplantae</taxon>
        <taxon>Streptophyta</taxon>
        <taxon>Embryophyta</taxon>
        <taxon>Tracheophyta</taxon>
        <taxon>Spermatophyta</taxon>
        <taxon>Magnoliopsida</taxon>
        <taxon>eudicotyledons</taxon>
        <taxon>Gunneridae</taxon>
        <taxon>Pentapetalae</taxon>
        <taxon>Caryophyllales</taxon>
        <taxon>Cactineae</taxon>
        <taxon>Cactaceae</taxon>
        <taxon>Opuntioideae</taxon>
        <taxon>Opuntia</taxon>
    </lineage>
</organism>
<evidence type="ECO:0000256" key="1">
    <source>
        <dbReference type="SAM" id="MobiDB-lite"/>
    </source>
</evidence>
<reference evidence="2" key="1">
    <citation type="journal article" date="2013" name="J. Plant Res.">
        <title>Effect of fungi and light on seed germination of three Opuntia species from semiarid lands of central Mexico.</title>
        <authorList>
            <person name="Delgado-Sanchez P."/>
            <person name="Jimenez-Bremont J.F."/>
            <person name="Guerrero-Gonzalez Mde L."/>
            <person name="Flores J."/>
        </authorList>
    </citation>
    <scope>NUCLEOTIDE SEQUENCE</scope>
    <source>
        <tissue evidence="2">Cladode</tissue>
    </source>
</reference>